<dbReference type="GO" id="GO:0005524">
    <property type="term" value="F:ATP binding"/>
    <property type="evidence" value="ECO:0007669"/>
    <property type="project" value="UniProtKB-UniRule"/>
</dbReference>
<dbReference type="CDD" id="cd01992">
    <property type="entry name" value="TilS_N"/>
    <property type="match status" value="1"/>
</dbReference>
<dbReference type="AlphaFoldDB" id="A0A399E6T9"/>
<evidence type="ECO:0000313" key="14">
    <source>
        <dbReference type="Proteomes" id="UP000265715"/>
    </source>
</evidence>
<comment type="similarity">
    <text evidence="1">Belongs to the cytidine and deoxycytidylate deaminase family. ADAT2 subfamily.</text>
</comment>
<comment type="function">
    <text evidence="11">Ligates lysine onto the cytidine present at position 34 of the AUA codon-specific tRNA(Ile) that contains the anticodon CAU, in an ATP-dependent manner. Cytidine is converted to lysidine, thus changing the amino acid specificity of the tRNA from methionine to isoleucine.</text>
</comment>
<keyword evidence="10" id="KW-0378">Hydrolase</keyword>
<dbReference type="NCBIfam" id="TIGR02432">
    <property type="entry name" value="lysidine_TilS_N"/>
    <property type="match status" value="1"/>
</dbReference>
<evidence type="ECO:0000256" key="3">
    <source>
        <dbReference type="ARBA" id="ARBA00022694"/>
    </source>
</evidence>
<dbReference type="CDD" id="cd01285">
    <property type="entry name" value="nucleoside_deaminase"/>
    <property type="match status" value="1"/>
</dbReference>
<dbReference type="GO" id="GO:0032267">
    <property type="term" value="F:tRNA(Ile)-lysidine synthase activity"/>
    <property type="evidence" value="ECO:0007669"/>
    <property type="project" value="UniProtKB-EC"/>
</dbReference>
<evidence type="ECO:0000256" key="5">
    <source>
        <dbReference type="ARBA" id="ARBA00022741"/>
    </source>
</evidence>
<dbReference type="RefSeq" id="WP_119316475.1">
    <property type="nucleotide sequence ID" value="NZ_QXDL01000244.1"/>
</dbReference>
<keyword evidence="11" id="KW-0963">Cytoplasm</keyword>
<evidence type="ECO:0000256" key="10">
    <source>
        <dbReference type="HAMAP-Rule" id="MF_00972"/>
    </source>
</evidence>
<dbReference type="PANTHER" id="PTHR43033">
    <property type="entry name" value="TRNA(ILE)-LYSIDINE SYNTHASE-RELATED"/>
    <property type="match status" value="1"/>
</dbReference>
<comment type="caution">
    <text evidence="13">The sequence shown here is derived from an EMBL/GenBank/DDBJ whole genome shotgun (WGS) entry which is preliminary data.</text>
</comment>
<dbReference type="InterPro" id="IPR028883">
    <property type="entry name" value="tRNA_aden_deaminase"/>
</dbReference>
<comment type="subunit">
    <text evidence="10">Homodimer.</text>
</comment>
<dbReference type="Gene3D" id="3.40.50.620">
    <property type="entry name" value="HUPs"/>
    <property type="match status" value="1"/>
</dbReference>
<comment type="domain">
    <text evidence="11">The N-terminal region contains the highly conserved SGGXDS motif, predicted to be a P-loop motif involved in ATP binding.</text>
</comment>
<feature type="binding site" evidence="10">
    <location>
        <position position="423"/>
    </location>
    <ligand>
        <name>Zn(2+)</name>
        <dbReference type="ChEBI" id="CHEBI:29105"/>
        <note>catalytic</note>
    </ligand>
</feature>
<dbReference type="EC" id="6.3.4.19" evidence="11"/>
<comment type="function">
    <text evidence="10">Catalyzes the deamination of adenosine to inosine at the wobble position 34 of tRNA(Arg2).</text>
</comment>
<feature type="domain" description="CMP/dCMP-type deaminase" evidence="12">
    <location>
        <begin position="372"/>
        <end position="496"/>
    </location>
</feature>
<proteinExistence type="inferred from homology"/>
<evidence type="ECO:0000256" key="7">
    <source>
        <dbReference type="ARBA" id="ARBA00022840"/>
    </source>
</evidence>
<dbReference type="SUPFAM" id="SSF53927">
    <property type="entry name" value="Cytidine deaminase-like"/>
    <property type="match status" value="1"/>
</dbReference>
<evidence type="ECO:0000256" key="9">
    <source>
        <dbReference type="ARBA" id="ARBA00048539"/>
    </source>
</evidence>
<dbReference type="GO" id="GO:0005737">
    <property type="term" value="C:cytoplasm"/>
    <property type="evidence" value="ECO:0007669"/>
    <property type="project" value="UniProtKB-SubCell"/>
</dbReference>
<dbReference type="InterPro" id="IPR014729">
    <property type="entry name" value="Rossmann-like_a/b/a_fold"/>
</dbReference>
<evidence type="ECO:0000256" key="11">
    <source>
        <dbReference type="HAMAP-Rule" id="MF_01161"/>
    </source>
</evidence>
<keyword evidence="3 11" id="KW-0819">tRNA processing</keyword>
<dbReference type="PANTHER" id="PTHR43033:SF1">
    <property type="entry name" value="TRNA(ILE)-LYSIDINE SYNTHASE-RELATED"/>
    <property type="match status" value="1"/>
</dbReference>
<evidence type="ECO:0000256" key="2">
    <source>
        <dbReference type="ARBA" id="ARBA00022598"/>
    </source>
</evidence>
<name>A0A399E6T9_9DEIN</name>
<dbReference type="InterPro" id="IPR002125">
    <property type="entry name" value="CMP_dCMP_dom"/>
</dbReference>
<dbReference type="OrthoDB" id="9807403at2"/>
<dbReference type="GO" id="GO:0008270">
    <property type="term" value="F:zinc ion binding"/>
    <property type="evidence" value="ECO:0007669"/>
    <property type="project" value="UniProtKB-UniRule"/>
</dbReference>
<dbReference type="InterPro" id="IPR012795">
    <property type="entry name" value="tRNA_Ile_lys_synt_N"/>
</dbReference>
<dbReference type="InterPro" id="IPR016192">
    <property type="entry name" value="APOBEC/CMP_deaminase_Zn-bd"/>
</dbReference>
<keyword evidence="2 11" id="KW-0436">Ligase</keyword>
<dbReference type="HAMAP" id="MF_01161">
    <property type="entry name" value="tRNA_Ile_lys_synt"/>
    <property type="match status" value="1"/>
</dbReference>
<evidence type="ECO:0000256" key="8">
    <source>
        <dbReference type="ARBA" id="ARBA00048045"/>
    </source>
</evidence>
<dbReference type="GO" id="GO:0052717">
    <property type="term" value="F:tRNA-specific adenosine-34 deaminase activity"/>
    <property type="evidence" value="ECO:0007669"/>
    <property type="project" value="UniProtKB-UniRule"/>
</dbReference>
<comment type="similarity">
    <text evidence="11">Belongs to the tRNA(Ile)-lysidine synthase family.</text>
</comment>
<comment type="catalytic activity">
    <reaction evidence="9 11">
        <text>cytidine(34) in tRNA(Ile2) + L-lysine + ATP = lysidine(34) in tRNA(Ile2) + AMP + diphosphate + H(+)</text>
        <dbReference type="Rhea" id="RHEA:43744"/>
        <dbReference type="Rhea" id="RHEA-COMP:10625"/>
        <dbReference type="Rhea" id="RHEA-COMP:10670"/>
        <dbReference type="ChEBI" id="CHEBI:15378"/>
        <dbReference type="ChEBI" id="CHEBI:30616"/>
        <dbReference type="ChEBI" id="CHEBI:32551"/>
        <dbReference type="ChEBI" id="CHEBI:33019"/>
        <dbReference type="ChEBI" id="CHEBI:82748"/>
        <dbReference type="ChEBI" id="CHEBI:83665"/>
        <dbReference type="ChEBI" id="CHEBI:456215"/>
        <dbReference type="EC" id="6.3.4.19"/>
    </reaction>
</comment>
<dbReference type="EC" id="3.5.4.33" evidence="10"/>
<gene>
    <name evidence="11 13" type="primary">tilS</name>
    <name evidence="10" type="synonym">tadA</name>
    <name evidence="13" type="ORF">Mterra_03585</name>
</gene>
<keyword evidence="14" id="KW-1185">Reference proteome</keyword>
<keyword evidence="4 10" id="KW-0479">Metal-binding</keyword>
<feature type="active site" description="Proton donor" evidence="10">
    <location>
        <position position="425"/>
    </location>
</feature>
<dbReference type="GO" id="GO:0002100">
    <property type="term" value="P:tRNA wobble adenosine to inosine editing"/>
    <property type="evidence" value="ECO:0007669"/>
    <property type="project" value="UniProtKB-UniRule"/>
</dbReference>
<organism evidence="13 14">
    <name type="scientific">Calidithermus terrae</name>
    <dbReference type="NCBI Taxonomy" id="1408545"/>
    <lineage>
        <taxon>Bacteria</taxon>
        <taxon>Thermotogati</taxon>
        <taxon>Deinococcota</taxon>
        <taxon>Deinococci</taxon>
        <taxon>Thermales</taxon>
        <taxon>Thermaceae</taxon>
        <taxon>Calidithermus</taxon>
    </lineage>
</organism>
<sequence>MDALTQRLRQELEPLPPDALLVAAVSGGGDSVALLHLLHALGRRVVVAHLDHALRPESGREAAWVAALAGRLGMACEVERVEVAEVARRKRANLEATARELRYAFFARVARKHRAAAVLTAHTQDDQAETLLWQLARGSGRATGIRQRQGRVLRPLLGFSRQELRDCLRALGEDWLEDPTNQDTALERNYLRHAVLPRLEERFPHGSAHLAEFALLRQQEDEALEAQAAARLLPDPRWPVPAFRVAPLLKSPPVLRTRALRQILERLGLRPERRLVEALGLALAGHPQSLPEGWLARRVEGSLFLLPPGLAVPLPPGFRAAKPGDWLERPFGRKRLVELLAEQGVPPELKRVWPVRAEGSRVLEVSGLEPAPQDRRWMAEALRLAREAGARGEVPVGAVLVREGELLSSAPNRVEELRNATAHAELLALNAAVERQGEKVLPGSTLYVTLEPCPMCYGALLEAQVGRVVYGSENLKAGAFTVHGVRPAMRWEGGWLEREASRLLRDFFARLRGRHLDERENAP</sequence>
<dbReference type="SUPFAM" id="SSF52402">
    <property type="entry name" value="Adenine nucleotide alpha hydrolases-like"/>
    <property type="match status" value="1"/>
</dbReference>
<evidence type="ECO:0000313" key="13">
    <source>
        <dbReference type="EMBL" id="RIH79596.1"/>
    </source>
</evidence>
<dbReference type="Pfam" id="PF01171">
    <property type="entry name" value="ATP_bind_3"/>
    <property type="match status" value="1"/>
</dbReference>
<keyword evidence="5 11" id="KW-0547">Nucleotide-binding</keyword>
<protein>
    <recommendedName>
        <fullName evidence="10 11">Multifunctional fusion protein</fullName>
    </recommendedName>
    <domain>
        <recommendedName>
            <fullName evidence="11">tRNA(Ile)-lysidine synthase</fullName>
            <ecNumber evidence="11">6.3.4.19</ecNumber>
        </recommendedName>
        <alternativeName>
            <fullName evidence="11">tRNA(Ile)-2-lysyl-cytidine synthase</fullName>
        </alternativeName>
        <alternativeName>
            <fullName evidence="11">tRNA(Ile)-lysidine synthetase</fullName>
        </alternativeName>
    </domain>
    <domain>
        <recommendedName>
            <fullName evidence="10">tRNA-specific adenosine deaminase</fullName>
            <ecNumber evidence="10">3.5.4.33</ecNumber>
        </recommendedName>
    </domain>
</protein>
<accession>A0A399E6T9</accession>
<dbReference type="Gene3D" id="3.40.140.10">
    <property type="entry name" value="Cytidine Deaminase, domain 2"/>
    <property type="match status" value="1"/>
</dbReference>
<dbReference type="InterPro" id="IPR016193">
    <property type="entry name" value="Cytidine_deaminase-like"/>
</dbReference>
<dbReference type="PROSITE" id="PS51747">
    <property type="entry name" value="CYT_DCMP_DEAMINASES_2"/>
    <property type="match status" value="1"/>
</dbReference>
<dbReference type="EMBL" id="QXDL01000244">
    <property type="protein sequence ID" value="RIH79596.1"/>
    <property type="molecule type" value="Genomic_DNA"/>
</dbReference>
<evidence type="ECO:0000256" key="6">
    <source>
        <dbReference type="ARBA" id="ARBA00022833"/>
    </source>
</evidence>
<feature type="binding site" evidence="10">
    <location>
        <position position="456"/>
    </location>
    <ligand>
        <name>Zn(2+)</name>
        <dbReference type="ChEBI" id="CHEBI:29105"/>
        <note>catalytic</note>
    </ligand>
</feature>
<reference evidence="13 14" key="1">
    <citation type="submission" date="2018-08" db="EMBL/GenBank/DDBJ databases">
        <title>Meiothermus terrae DSM 26712 genome sequencing project.</title>
        <authorList>
            <person name="Da Costa M.S."/>
            <person name="Albuquerque L."/>
            <person name="Raposo P."/>
            <person name="Froufe H.J.C."/>
            <person name="Barroso C.S."/>
            <person name="Egas C."/>
        </authorList>
    </citation>
    <scope>NUCLEOTIDE SEQUENCE [LARGE SCALE GENOMIC DNA]</scope>
    <source>
        <strain evidence="13 14">DSM 26712</strain>
    </source>
</reference>
<evidence type="ECO:0000259" key="12">
    <source>
        <dbReference type="PROSITE" id="PS51747"/>
    </source>
</evidence>
<dbReference type="InterPro" id="IPR012094">
    <property type="entry name" value="tRNA_Ile_lys_synt"/>
</dbReference>
<keyword evidence="6 10" id="KW-0862">Zinc</keyword>
<keyword evidence="7 11" id="KW-0067">ATP-binding</keyword>
<feature type="binding site" evidence="11">
    <location>
        <begin position="26"/>
        <end position="31"/>
    </location>
    <ligand>
        <name>ATP</name>
        <dbReference type="ChEBI" id="CHEBI:30616"/>
    </ligand>
</feature>
<dbReference type="HAMAP" id="MF_00972">
    <property type="entry name" value="tRNA_aden_deaminase"/>
    <property type="match status" value="1"/>
</dbReference>
<feature type="binding site" evidence="10">
    <location>
        <position position="453"/>
    </location>
    <ligand>
        <name>Zn(2+)</name>
        <dbReference type="ChEBI" id="CHEBI:29105"/>
        <note>catalytic</note>
    </ligand>
</feature>
<dbReference type="InterPro" id="IPR011063">
    <property type="entry name" value="TilS/TtcA_N"/>
</dbReference>
<comment type="subcellular location">
    <subcellularLocation>
        <location evidence="11">Cytoplasm</location>
    </subcellularLocation>
</comment>
<dbReference type="PROSITE" id="PS00903">
    <property type="entry name" value="CYT_DCMP_DEAMINASES_1"/>
    <property type="match status" value="1"/>
</dbReference>
<comment type="catalytic activity">
    <reaction evidence="8 10">
        <text>adenosine(34) in tRNA + H2O + H(+) = inosine(34) in tRNA + NH4(+)</text>
        <dbReference type="Rhea" id="RHEA:43168"/>
        <dbReference type="Rhea" id="RHEA-COMP:10373"/>
        <dbReference type="Rhea" id="RHEA-COMP:10374"/>
        <dbReference type="ChEBI" id="CHEBI:15377"/>
        <dbReference type="ChEBI" id="CHEBI:15378"/>
        <dbReference type="ChEBI" id="CHEBI:28938"/>
        <dbReference type="ChEBI" id="CHEBI:74411"/>
        <dbReference type="ChEBI" id="CHEBI:82852"/>
        <dbReference type="EC" id="3.5.4.33"/>
    </reaction>
</comment>
<dbReference type="Pfam" id="PF00383">
    <property type="entry name" value="dCMP_cyt_deam_1"/>
    <property type="match status" value="1"/>
</dbReference>
<evidence type="ECO:0000256" key="1">
    <source>
        <dbReference type="ARBA" id="ARBA00010669"/>
    </source>
</evidence>
<dbReference type="SUPFAM" id="SSF82829">
    <property type="entry name" value="MesJ substrate recognition domain-like"/>
    <property type="match status" value="1"/>
</dbReference>
<evidence type="ECO:0000256" key="4">
    <source>
        <dbReference type="ARBA" id="ARBA00022723"/>
    </source>
</evidence>
<dbReference type="Proteomes" id="UP000265715">
    <property type="component" value="Unassembled WGS sequence"/>
</dbReference>
<comment type="cofactor">
    <cofactor evidence="10">
        <name>Zn(2+)</name>
        <dbReference type="ChEBI" id="CHEBI:29105"/>
    </cofactor>
    <text evidence="10">Binds 1 zinc ion per subunit.</text>
</comment>